<evidence type="ECO:0000256" key="10">
    <source>
        <dbReference type="ARBA" id="ARBA00023049"/>
    </source>
</evidence>
<comment type="subcellular location">
    <subcellularLocation>
        <location evidence="2">Membrane</location>
        <topology evidence="2">Multi-pass membrane protein</topology>
    </subcellularLocation>
</comment>
<evidence type="ECO:0000256" key="13">
    <source>
        <dbReference type="SAM" id="Phobius"/>
    </source>
</evidence>
<keyword evidence="5 13" id="KW-0812">Transmembrane</keyword>
<evidence type="ECO:0000256" key="2">
    <source>
        <dbReference type="ARBA" id="ARBA00004141"/>
    </source>
</evidence>
<protein>
    <submittedName>
        <fullName evidence="15">Site-2 protease family protein</fullName>
    </submittedName>
</protein>
<feature type="transmembrane region" description="Helical" evidence="13">
    <location>
        <begin position="243"/>
        <end position="265"/>
    </location>
</feature>
<dbReference type="PANTHER" id="PTHR39188:SF3">
    <property type="entry name" value="STAGE IV SPORULATION PROTEIN FB"/>
    <property type="match status" value="1"/>
</dbReference>
<sequence>MTLRHDQRTEAGPPDPHDEQPQPAKARRRGRTGWLGLGFLGLKLGPKVTKLALAGASVAAYSTLFSWQFALLLVAAIFIHELGHVWSMRRCGMPVKGIYLLPFVGGVAVGQADAENRLSEAQNYEIAMMGPVFGLASVAPLLAAYGATGSDFWGASAAMVALVNLFNLLPIFPLDGGRVLRALFASAGRGPMLGAMAVSLAATAIGLFVLGMPMLAILLGIGMLEFYGEFRHGAGTGTPMRKATVAAALIGYFLLAALLAGAIFATGTTSGGALALDILRG</sequence>
<feature type="compositionally biased region" description="Basic and acidic residues" evidence="12">
    <location>
        <begin position="1"/>
        <end position="20"/>
    </location>
</feature>
<keyword evidence="8" id="KW-0862">Zinc</keyword>
<evidence type="ECO:0000256" key="11">
    <source>
        <dbReference type="ARBA" id="ARBA00023136"/>
    </source>
</evidence>
<comment type="similarity">
    <text evidence="3">Belongs to the peptidase M50B family.</text>
</comment>
<evidence type="ECO:0000259" key="14">
    <source>
        <dbReference type="Pfam" id="PF02163"/>
    </source>
</evidence>
<feature type="transmembrane region" description="Helical" evidence="13">
    <location>
        <begin position="193"/>
        <end position="223"/>
    </location>
</feature>
<dbReference type="Proteomes" id="UP000778970">
    <property type="component" value="Unassembled WGS sequence"/>
</dbReference>
<keyword evidence="6" id="KW-0479">Metal-binding</keyword>
<evidence type="ECO:0000313" key="15">
    <source>
        <dbReference type="EMBL" id="MBK1696416.1"/>
    </source>
</evidence>
<evidence type="ECO:0000256" key="9">
    <source>
        <dbReference type="ARBA" id="ARBA00022989"/>
    </source>
</evidence>
<dbReference type="EMBL" id="NRRE01000017">
    <property type="protein sequence ID" value="MBK1696416.1"/>
    <property type="molecule type" value="Genomic_DNA"/>
</dbReference>
<name>A0A934UZD7_9PROT</name>
<evidence type="ECO:0000256" key="6">
    <source>
        <dbReference type="ARBA" id="ARBA00022723"/>
    </source>
</evidence>
<dbReference type="GO" id="GO:0008237">
    <property type="term" value="F:metallopeptidase activity"/>
    <property type="evidence" value="ECO:0007669"/>
    <property type="project" value="UniProtKB-KW"/>
</dbReference>
<dbReference type="GO" id="GO:0016020">
    <property type="term" value="C:membrane"/>
    <property type="evidence" value="ECO:0007669"/>
    <property type="project" value="UniProtKB-SubCell"/>
</dbReference>
<dbReference type="GO" id="GO:0006508">
    <property type="term" value="P:proteolysis"/>
    <property type="evidence" value="ECO:0007669"/>
    <property type="project" value="UniProtKB-KW"/>
</dbReference>
<feature type="domain" description="Peptidase M50" evidence="14">
    <location>
        <begin position="150"/>
        <end position="192"/>
    </location>
</feature>
<comment type="cofactor">
    <cofactor evidence="1">
        <name>Zn(2+)</name>
        <dbReference type="ChEBI" id="CHEBI:29105"/>
    </cofactor>
</comment>
<keyword evidence="9 13" id="KW-1133">Transmembrane helix</keyword>
<evidence type="ECO:0000313" key="16">
    <source>
        <dbReference type="Proteomes" id="UP000778970"/>
    </source>
</evidence>
<dbReference type="CDD" id="cd06160">
    <property type="entry name" value="S2P-M50_like_2"/>
    <property type="match status" value="1"/>
</dbReference>
<dbReference type="RefSeq" id="WP_051432186.1">
    <property type="nucleotide sequence ID" value="NZ_NRRE01000017.1"/>
</dbReference>
<reference evidence="15" key="1">
    <citation type="submission" date="2017-08" db="EMBL/GenBank/DDBJ databases">
        <authorList>
            <person name="Imhoff J.F."/>
            <person name="Rahn T."/>
            <person name="Kuenzel S."/>
            <person name="Neulinger S.C."/>
        </authorList>
    </citation>
    <scope>NUCLEOTIDE SEQUENCE</scope>
    <source>
        <strain evidence="15">DSM 9154</strain>
    </source>
</reference>
<keyword evidence="7" id="KW-0378">Hydrolase</keyword>
<feature type="transmembrane region" description="Helical" evidence="13">
    <location>
        <begin position="152"/>
        <end position="172"/>
    </location>
</feature>
<dbReference type="GO" id="GO:0046872">
    <property type="term" value="F:metal ion binding"/>
    <property type="evidence" value="ECO:0007669"/>
    <property type="project" value="UniProtKB-KW"/>
</dbReference>
<gene>
    <name evidence="15" type="ORF">CKO21_04065</name>
</gene>
<evidence type="ECO:0000256" key="5">
    <source>
        <dbReference type="ARBA" id="ARBA00022692"/>
    </source>
</evidence>
<reference evidence="15" key="2">
    <citation type="journal article" date="2020" name="Microorganisms">
        <title>Osmotic Adaptation and Compatible Solute Biosynthesis of Phototrophic Bacteria as Revealed from Genome Analyses.</title>
        <authorList>
            <person name="Imhoff J.F."/>
            <person name="Rahn T."/>
            <person name="Kunzel S."/>
            <person name="Keller A."/>
            <person name="Neulinger S.C."/>
        </authorList>
    </citation>
    <scope>NUCLEOTIDE SEQUENCE</scope>
    <source>
        <strain evidence="15">DSM 9154</strain>
    </source>
</reference>
<keyword evidence="16" id="KW-1185">Reference proteome</keyword>
<evidence type="ECO:0000256" key="7">
    <source>
        <dbReference type="ARBA" id="ARBA00022801"/>
    </source>
</evidence>
<accession>A0A934UZD7</accession>
<feature type="transmembrane region" description="Helical" evidence="13">
    <location>
        <begin position="51"/>
        <end position="78"/>
    </location>
</feature>
<organism evidence="15 16">
    <name type="scientific">Rhodovibrio salinarum</name>
    <dbReference type="NCBI Taxonomy" id="1087"/>
    <lineage>
        <taxon>Bacteria</taxon>
        <taxon>Pseudomonadati</taxon>
        <taxon>Pseudomonadota</taxon>
        <taxon>Alphaproteobacteria</taxon>
        <taxon>Rhodospirillales</taxon>
        <taxon>Rhodovibrionaceae</taxon>
        <taxon>Rhodovibrio</taxon>
    </lineage>
</organism>
<dbReference type="PANTHER" id="PTHR39188">
    <property type="entry name" value="MEMBRANE-ASSOCIATED ZINC METALLOPROTEASE M50B"/>
    <property type="match status" value="1"/>
</dbReference>
<feature type="domain" description="Peptidase M50" evidence="14">
    <location>
        <begin position="69"/>
        <end position="143"/>
    </location>
</feature>
<evidence type="ECO:0000256" key="4">
    <source>
        <dbReference type="ARBA" id="ARBA00022670"/>
    </source>
</evidence>
<feature type="transmembrane region" description="Helical" evidence="13">
    <location>
        <begin position="126"/>
        <end position="146"/>
    </location>
</feature>
<comment type="caution">
    <text evidence="15">The sequence shown here is derived from an EMBL/GenBank/DDBJ whole genome shotgun (WGS) entry which is preliminary data.</text>
</comment>
<evidence type="ECO:0000256" key="1">
    <source>
        <dbReference type="ARBA" id="ARBA00001947"/>
    </source>
</evidence>
<keyword evidence="10" id="KW-0482">Metalloprotease</keyword>
<keyword evidence="11 13" id="KW-0472">Membrane</keyword>
<feature type="region of interest" description="Disordered" evidence="12">
    <location>
        <begin position="1"/>
        <end position="28"/>
    </location>
</feature>
<dbReference type="InterPro" id="IPR008915">
    <property type="entry name" value="Peptidase_M50"/>
</dbReference>
<evidence type="ECO:0000256" key="3">
    <source>
        <dbReference type="ARBA" id="ARBA00007931"/>
    </source>
</evidence>
<evidence type="ECO:0000256" key="12">
    <source>
        <dbReference type="SAM" id="MobiDB-lite"/>
    </source>
</evidence>
<dbReference type="Pfam" id="PF02163">
    <property type="entry name" value="Peptidase_M50"/>
    <property type="match status" value="2"/>
</dbReference>
<evidence type="ECO:0000256" key="8">
    <source>
        <dbReference type="ARBA" id="ARBA00022833"/>
    </source>
</evidence>
<dbReference type="AlphaFoldDB" id="A0A934UZD7"/>
<proteinExistence type="inferred from homology"/>
<keyword evidence="4 15" id="KW-0645">Protease</keyword>